<evidence type="ECO:0000313" key="1">
    <source>
        <dbReference type="EMBL" id="QXE25305.1"/>
    </source>
</evidence>
<evidence type="ECO:0000313" key="2">
    <source>
        <dbReference type="Proteomes" id="UP000683511"/>
    </source>
</evidence>
<organism evidence="1 2">
    <name type="scientific">Richelia sinica FACHB-800</name>
    <dbReference type="NCBI Taxonomy" id="1357546"/>
    <lineage>
        <taxon>Bacteria</taxon>
        <taxon>Bacillati</taxon>
        <taxon>Cyanobacteriota</taxon>
        <taxon>Cyanophyceae</taxon>
        <taxon>Nostocales</taxon>
        <taxon>Nostocaceae</taxon>
        <taxon>Richelia</taxon>
    </lineage>
</organism>
<dbReference type="RefSeq" id="WP_217312818.1">
    <property type="nucleotide sequence ID" value="NZ_CP021056.1"/>
</dbReference>
<dbReference type="EMBL" id="CP021056">
    <property type="protein sequence ID" value="QXE25305.1"/>
    <property type="molecule type" value="Genomic_DNA"/>
</dbReference>
<gene>
    <name evidence="1" type="ORF">B6N60_04019</name>
</gene>
<keyword evidence="2" id="KW-1185">Reference proteome</keyword>
<protein>
    <submittedName>
        <fullName evidence="1">Hemagglutination activity domain protein</fullName>
    </submittedName>
</protein>
<reference evidence="1" key="1">
    <citation type="submission" date="2017-04" db="EMBL/GenBank/DDBJ databases">
        <title>Genome deletions in a multicellular cyanobacterial endosymbiont for morphological adaptation in marine diatoms.</title>
        <authorList>
            <person name="Wang Y."/>
            <person name="Gao H."/>
            <person name="Li R."/>
            <person name="Xu X."/>
        </authorList>
    </citation>
    <scope>NUCLEOTIDE SEQUENCE</scope>
    <source>
        <strain evidence="1">FACHB 800</strain>
    </source>
</reference>
<sequence length="224" mass="23561">MRNNSRITASAGTDNAGGDGGNITINAPLLVAFPKENNDITANAFQGKGGNINITTNEIFGLEFRPQQTAQSDITASSELGVTGNVQINTPGVDPTSGIVELPAILVDAESLVARNICDATVIRESSFVMTGKGGLPADSQDVIANAPGLVEWVNRGDNENKVSVVVKPQQQTDISQVINHKLIQQAQGWIVTANGQVILTAEVPKTTLQKPRFIPPSCGGYSQ</sequence>
<proteinExistence type="predicted"/>
<name>A0A975Y6H8_9NOST</name>
<dbReference type="AlphaFoldDB" id="A0A975Y6H8"/>
<accession>A0A975Y6H8</accession>
<dbReference type="Proteomes" id="UP000683511">
    <property type="component" value="Chromosome"/>
</dbReference>
<dbReference type="KEGG" id="rsin:B6N60_04019"/>